<dbReference type="GO" id="GO:0004519">
    <property type="term" value="F:endonuclease activity"/>
    <property type="evidence" value="ECO:0007669"/>
    <property type="project" value="UniProtKB-KW"/>
</dbReference>
<dbReference type="AlphaFoldDB" id="A0A951QKS5"/>
<organism evidence="2 3">
    <name type="scientific">Cyanomargarita calcarea GSE-NOS-MK-12-04C</name>
    <dbReference type="NCBI Taxonomy" id="2839659"/>
    <lineage>
        <taxon>Bacteria</taxon>
        <taxon>Bacillati</taxon>
        <taxon>Cyanobacteriota</taxon>
        <taxon>Cyanophyceae</taxon>
        <taxon>Nostocales</taxon>
        <taxon>Cyanomargaritaceae</taxon>
        <taxon>Cyanomargarita</taxon>
    </lineage>
</organism>
<evidence type="ECO:0000313" key="2">
    <source>
        <dbReference type="EMBL" id="MBW4666787.1"/>
    </source>
</evidence>
<name>A0A951QKS5_9CYAN</name>
<gene>
    <name evidence="2" type="ORF">KME60_04935</name>
</gene>
<keyword evidence="2" id="KW-0255">Endonuclease</keyword>
<feature type="domain" description="HNH nuclease" evidence="1">
    <location>
        <begin position="143"/>
        <end position="196"/>
    </location>
</feature>
<comment type="caution">
    <text evidence="2">The sequence shown here is derived from an EMBL/GenBank/DDBJ whole genome shotgun (WGS) entry which is preliminary data.</text>
</comment>
<dbReference type="EMBL" id="JAHHGZ010000004">
    <property type="protein sequence ID" value="MBW4666787.1"/>
    <property type="molecule type" value="Genomic_DNA"/>
</dbReference>
<dbReference type="Gene3D" id="1.10.30.50">
    <property type="match status" value="1"/>
</dbReference>
<reference evidence="2" key="2">
    <citation type="journal article" date="2022" name="Microbiol. Resour. Announc.">
        <title>Metagenome Sequencing to Explore Phylogenomics of Terrestrial Cyanobacteria.</title>
        <authorList>
            <person name="Ward R.D."/>
            <person name="Stajich J.E."/>
            <person name="Johansen J.R."/>
            <person name="Huntemann M."/>
            <person name="Clum A."/>
            <person name="Foster B."/>
            <person name="Foster B."/>
            <person name="Roux S."/>
            <person name="Palaniappan K."/>
            <person name="Varghese N."/>
            <person name="Mukherjee S."/>
            <person name="Reddy T.B.K."/>
            <person name="Daum C."/>
            <person name="Copeland A."/>
            <person name="Chen I.A."/>
            <person name="Ivanova N.N."/>
            <person name="Kyrpides N.C."/>
            <person name="Shapiro N."/>
            <person name="Eloe-Fadrosh E.A."/>
            <person name="Pietrasiak N."/>
        </authorList>
    </citation>
    <scope>NUCLEOTIDE SEQUENCE</scope>
    <source>
        <strain evidence="2">GSE-NOS-MK-12-04C</strain>
    </source>
</reference>
<dbReference type="InterPro" id="IPR029471">
    <property type="entry name" value="HNH_5"/>
</dbReference>
<keyword evidence="2" id="KW-0378">Hydrolase</keyword>
<protein>
    <submittedName>
        <fullName evidence="2">HNH endonuclease</fullName>
    </submittedName>
</protein>
<accession>A0A951QKS5</accession>
<sequence length="265" mass="30494">MAGERKSRGRQKFLSLAIVSEEDVPGNIIREVWLEEVCQGFVSPSEANKSYYRTLLEKLWPVGHGIPGPRVKEDELREAIEGFRRKQYSGSKPYKPYVDVFRRLRELQGEEGVTGIGREGKTYQLVSLSLSKKRIPRIKLSDTDWQQILEKYQHRCPVCSRSEPEVRFQQDHKIPRIRGGSNEFTNLQPLCDECNNFKSTSCRGCQLECEKCSWAFPEHFAPLRLSSDNISKLRQSAANTNSNPHDLLNQIVDDFFQIQSAEAEE</sequence>
<dbReference type="CDD" id="cd00085">
    <property type="entry name" value="HNHc"/>
    <property type="match status" value="1"/>
</dbReference>
<reference evidence="2" key="1">
    <citation type="submission" date="2021-05" db="EMBL/GenBank/DDBJ databases">
        <authorList>
            <person name="Pietrasiak N."/>
            <person name="Ward R."/>
            <person name="Stajich J.E."/>
            <person name="Kurbessoian T."/>
        </authorList>
    </citation>
    <scope>NUCLEOTIDE SEQUENCE</scope>
    <source>
        <strain evidence="2">GSE-NOS-MK-12-04C</strain>
    </source>
</reference>
<evidence type="ECO:0000259" key="1">
    <source>
        <dbReference type="SMART" id="SM00507"/>
    </source>
</evidence>
<dbReference type="Pfam" id="PF14279">
    <property type="entry name" value="HNH_5"/>
    <property type="match status" value="1"/>
</dbReference>
<keyword evidence="2" id="KW-0540">Nuclease</keyword>
<dbReference type="Proteomes" id="UP000729701">
    <property type="component" value="Unassembled WGS sequence"/>
</dbReference>
<evidence type="ECO:0000313" key="3">
    <source>
        <dbReference type="Proteomes" id="UP000729701"/>
    </source>
</evidence>
<proteinExistence type="predicted"/>
<dbReference type="InterPro" id="IPR003615">
    <property type="entry name" value="HNH_nuc"/>
</dbReference>
<dbReference type="SMART" id="SM00507">
    <property type="entry name" value="HNHc"/>
    <property type="match status" value="1"/>
</dbReference>